<keyword evidence="1" id="KW-0812">Transmembrane</keyword>
<organism evidence="2 3">
    <name type="scientific">Lentinula raphanica</name>
    <dbReference type="NCBI Taxonomy" id="153919"/>
    <lineage>
        <taxon>Eukaryota</taxon>
        <taxon>Fungi</taxon>
        <taxon>Dikarya</taxon>
        <taxon>Basidiomycota</taxon>
        <taxon>Agaricomycotina</taxon>
        <taxon>Agaricomycetes</taxon>
        <taxon>Agaricomycetidae</taxon>
        <taxon>Agaricales</taxon>
        <taxon>Marasmiineae</taxon>
        <taxon>Omphalotaceae</taxon>
        <taxon>Lentinula</taxon>
    </lineage>
</organism>
<dbReference type="EMBL" id="MU806251">
    <property type="protein sequence ID" value="KAJ3837366.1"/>
    <property type="molecule type" value="Genomic_DNA"/>
</dbReference>
<keyword evidence="1" id="KW-0472">Membrane</keyword>
<keyword evidence="3" id="KW-1185">Reference proteome</keyword>
<feature type="transmembrane region" description="Helical" evidence="1">
    <location>
        <begin position="109"/>
        <end position="130"/>
    </location>
</feature>
<dbReference type="Proteomes" id="UP001163846">
    <property type="component" value="Unassembled WGS sequence"/>
</dbReference>
<feature type="transmembrane region" description="Helical" evidence="1">
    <location>
        <begin position="23"/>
        <end position="47"/>
    </location>
</feature>
<name>A0AA38P784_9AGAR</name>
<protein>
    <submittedName>
        <fullName evidence="2">Uncharacterized protein</fullName>
    </submittedName>
</protein>
<evidence type="ECO:0000313" key="2">
    <source>
        <dbReference type="EMBL" id="KAJ3837366.1"/>
    </source>
</evidence>
<dbReference type="AlphaFoldDB" id="A0AA38P784"/>
<reference evidence="2" key="1">
    <citation type="submission" date="2022-08" db="EMBL/GenBank/DDBJ databases">
        <authorList>
            <consortium name="DOE Joint Genome Institute"/>
            <person name="Min B."/>
            <person name="Riley R."/>
            <person name="Sierra-Patev S."/>
            <person name="Naranjo-Ortiz M."/>
            <person name="Looney B."/>
            <person name="Konkel Z."/>
            <person name="Slot J.C."/>
            <person name="Sakamoto Y."/>
            <person name="Steenwyk J.L."/>
            <person name="Rokas A."/>
            <person name="Carro J."/>
            <person name="Camarero S."/>
            <person name="Ferreira P."/>
            <person name="Molpeceres G."/>
            <person name="Ruiz-Duenas F.J."/>
            <person name="Serrano A."/>
            <person name="Henrissat B."/>
            <person name="Drula E."/>
            <person name="Hughes K.W."/>
            <person name="Mata J.L."/>
            <person name="Ishikawa N.K."/>
            <person name="Vargas-Isla R."/>
            <person name="Ushijima S."/>
            <person name="Smith C.A."/>
            <person name="Ahrendt S."/>
            <person name="Andreopoulos W."/>
            <person name="He G."/>
            <person name="Labutti K."/>
            <person name="Lipzen A."/>
            <person name="Ng V."/>
            <person name="Sandor L."/>
            <person name="Barry K."/>
            <person name="Martinez A.T."/>
            <person name="Xiao Y."/>
            <person name="Gibbons J.G."/>
            <person name="Terashima K."/>
            <person name="Hibbett D.S."/>
            <person name="Grigoriev I.V."/>
        </authorList>
    </citation>
    <scope>NUCLEOTIDE SEQUENCE</scope>
    <source>
        <strain evidence="2">TFB9207</strain>
    </source>
</reference>
<keyword evidence="1" id="KW-1133">Transmembrane helix</keyword>
<sequence length="184" mass="19771">MWTALYLNSQDKLSPSLSSSQKIASIIFGVTYTILFIASAFGLIGVLRKKISWIQQFLSFLRGYLIGNTIVTIVNIIIFFVDNKDSGSCVITDSNGNCQDTSLSRGAQIAIVIVVAIVPLLILAYACWILSDCVKYLIDKQVYPMTYYPFSTGGYAAVGAKEETVSLTHNGGSATGAPYASGGV</sequence>
<accession>A0AA38P784</accession>
<evidence type="ECO:0000313" key="3">
    <source>
        <dbReference type="Proteomes" id="UP001163846"/>
    </source>
</evidence>
<comment type="caution">
    <text evidence="2">The sequence shown here is derived from an EMBL/GenBank/DDBJ whole genome shotgun (WGS) entry which is preliminary data.</text>
</comment>
<evidence type="ECO:0000256" key="1">
    <source>
        <dbReference type="SAM" id="Phobius"/>
    </source>
</evidence>
<gene>
    <name evidence="2" type="ORF">F5878DRAFT_218299</name>
</gene>
<feature type="transmembrane region" description="Helical" evidence="1">
    <location>
        <begin position="59"/>
        <end position="81"/>
    </location>
</feature>
<proteinExistence type="predicted"/>